<dbReference type="KEGG" id="soe:110792155"/>
<organism evidence="2 3">
    <name type="scientific">Spinacia oleracea</name>
    <name type="common">Spinach</name>
    <dbReference type="NCBI Taxonomy" id="3562"/>
    <lineage>
        <taxon>Eukaryota</taxon>
        <taxon>Viridiplantae</taxon>
        <taxon>Streptophyta</taxon>
        <taxon>Embryophyta</taxon>
        <taxon>Tracheophyta</taxon>
        <taxon>Spermatophyta</taxon>
        <taxon>Magnoliopsida</taxon>
        <taxon>eudicotyledons</taxon>
        <taxon>Gunneridae</taxon>
        <taxon>Pentapetalae</taxon>
        <taxon>Caryophyllales</taxon>
        <taxon>Chenopodiaceae</taxon>
        <taxon>Chenopodioideae</taxon>
        <taxon>Anserineae</taxon>
        <taxon>Spinacia</taxon>
    </lineage>
</organism>
<evidence type="ECO:0000256" key="1">
    <source>
        <dbReference type="SAM" id="Phobius"/>
    </source>
</evidence>
<accession>A0A9R0K012</accession>
<dbReference type="AlphaFoldDB" id="A0A9R0K012"/>
<reference evidence="2" key="1">
    <citation type="journal article" date="2021" name="Nat. Commun.">
        <title>Genomic analyses provide insights into spinach domestication and the genetic basis of agronomic traits.</title>
        <authorList>
            <person name="Cai X."/>
            <person name="Sun X."/>
            <person name="Xu C."/>
            <person name="Sun H."/>
            <person name="Wang X."/>
            <person name="Ge C."/>
            <person name="Zhang Z."/>
            <person name="Wang Q."/>
            <person name="Fei Z."/>
            <person name="Jiao C."/>
            <person name="Wang Q."/>
        </authorList>
    </citation>
    <scope>NUCLEOTIDE SEQUENCE [LARGE SCALE GENOMIC DNA]</scope>
    <source>
        <strain evidence="2">cv. Varoflay</strain>
    </source>
</reference>
<proteinExistence type="predicted"/>
<evidence type="ECO:0000313" key="3">
    <source>
        <dbReference type="RefSeq" id="XP_021852660.2"/>
    </source>
</evidence>
<name>A0A9R0K012_SPIOL</name>
<feature type="transmembrane region" description="Helical" evidence="1">
    <location>
        <begin position="20"/>
        <end position="39"/>
    </location>
</feature>
<dbReference type="Proteomes" id="UP000813463">
    <property type="component" value="Chromosome 6"/>
</dbReference>
<reference evidence="3" key="2">
    <citation type="submission" date="2025-08" db="UniProtKB">
        <authorList>
            <consortium name="RefSeq"/>
        </authorList>
    </citation>
    <scope>IDENTIFICATION</scope>
    <source>
        <tissue evidence="3">Leaf</tissue>
    </source>
</reference>
<protein>
    <submittedName>
        <fullName evidence="3">Uncharacterized protein</fullName>
    </submittedName>
</protein>
<sequence>MHLFKVIDTKINNMASFKIIHLFFQFIMLPFILISQVAAQIPIHDKGSGKTVWIVWRPLIIIVAIVAVVVVVFVVGCVFACLGICFGCIKDDQSQENKGQTNDVSESPQAAVVDNGHQISIQSKPMLA</sequence>
<keyword evidence="1" id="KW-1133">Transmembrane helix</keyword>
<gene>
    <name evidence="3" type="primary">LOC110792155</name>
</gene>
<evidence type="ECO:0000313" key="2">
    <source>
        <dbReference type="Proteomes" id="UP000813463"/>
    </source>
</evidence>
<dbReference type="RefSeq" id="XP_021852660.2">
    <property type="nucleotide sequence ID" value="XM_021996968.2"/>
</dbReference>
<keyword evidence="2" id="KW-1185">Reference proteome</keyword>
<feature type="transmembrane region" description="Helical" evidence="1">
    <location>
        <begin position="59"/>
        <end position="89"/>
    </location>
</feature>
<dbReference type="GeneID" id="110792155"/>
<keyword evidence="1" id="KW-0472">Membrane</keyword>
<keyword evidence="1" id="KW-0812">Transmembrane</keyword>